<dbReference type="GO" id="GO:0003723">
    <property type="term" value="F:RNA binding"/>
    <property type="evidence" value="ECO:0007669"/>
    <property type="project" value="InterPro"/>
</dbReference>
<feature type="domain" description="ANTAR" evidence="3">
    <location>
        <begin position="125"/>
        <end position="186"/>
    </location>
</feature>
<dbReference type="PIRSF" id="PIRSF036382">
    <property type="entry name" value="RR_antiterm"/>
    <property type="match status" value="1"/>
</dbReference>
<gene>
    <name evidence="4" type="ORF">EDC14_100241</name>
</gene>
<dbReference type="PANTHER" id="PTHR43228">
    <property type="entry name" value="TWO-COMPONENT RESPONSE REGULATOR"/>
    <property type="match status" value="1"/>
</dbReference>
<dbReference type="Gene3D" id="3.40.50.2300">
    <property type="match status" value="1"/>
</dbReference>
<proteinExistence type="predicted"/>
<sequence length="193" mass="21356">MKDLRIVVAEDETLVALSIIAQLKELGYQVVGDATDGGEAVELCEALRPDLVVMDISMPRVNGIQAAEIIKEKWLIPVVIVSGYSDENLIREAAAAGVFSYLIKPVTKQNLAPAIEVALRNHAAYCEAREESSRLREQLEERKLIERAKGILMEKQHLTEAEAMKKLQKLSNARNVKLAQLAREVIAANQLLS</sequence>
<dbReference type="Pfam" id="PF03861">
    <property type="entry name" value="ANTAR"/>
    <property type="match status" value="1"/>
</dbReference>
<dbReference type="PANTHER" id="PTHR43228:SF6">
    <property type="entry name" value="RESPONSE REGULATOR RECEIVER"/>
    <property type="match status" value="1"/>
</dbReference>
<evidence type="ECO:0000313" key="4">
    <source>
        <dbReference type="EMBL" id="TCL76288.1"/>
    </source>
</evidence>
<feature type="domain" description="Response regulatory" evidence="2">
    <location>
        <begin position="5"/>
        <end position="119"/>
    </location>
</feature>
<dbReference type="SMART" id="SM00448">
    <property type="entry name" value="REC"/>
    <property type="match status" value="1"/>
</dbReference>
<dbReference type="GO" id="GO:0000160">
    <property type="term" value="P:phosphorelay signal transduction system"/>
    <property type="evidence" value="ECO:0007669"/>
    <property type="project" value="InterPro"/>
</dbReference>
<dbReference type="PROSITE" id="PS50110">
    <property type="entry name" value="RESPONSE_REGULATORY"/>
    <property type="match status" value="1"/>
</dbReference>
<accession>A0A4R1SA32</accession>
<dbReference type="SUPFAM" id="SSF52172">
    <property type="entry name" value="CheY-like"/>
    <property type="match status" value="1"/>
</dbReference>
<dbReference type="Proteomes" id="UP000295008">
    <property type="component" value="Unassembled WGS sequence"/>
</dbReference>
<dbReference type="SMART" id="SM01012">
    <property type="entry name" value="ANTAR"/>
    <property type="match status" value="1"/>
</dbReference>
<dbReference type="InterPro" id="IPR011006">
    <property type="entry name" value="CheY-like_superfamily"/>
</dbReference>
<dbReference type="RefSeq" id="WP_132012477.1">
    <property type="nucleotide sequence ID" value="NZ_SLUN01000002.1"/>
</dbReference>
<evidence type="ECO:0000259" key="2">
    <source>
        <dbReference type="PROSITE" id="PS50110"/>
    </source>
</evidence>
<evidence type="ECO:0000313" key="5">
    <source>
        <dbReference type="Proteomes" id="UP000295008"/>
    </source>
</evidence>
<dbReference type="InterPro" id="IPR036388">
    <property type="entry name" value="WH-like_DNA-bd_sf"/>
</dbReference>
<dbReference type="InterPro" id="IPR052048">
    <property type="entry name" value="ST_Response_Regulator"/>
</dbReference>
<keyword evidence="1" id="KW-0597">Phosphoprotein</keyword>
<name>A0A4R1SA32_HYDET</name>
<dbReference type="EMBL" id="SLUN01000002">
    <property type="protein sequence ID" value="TCL76288.1"/>
    <property type="molecule type" value="Genomic_DNA"/>
</dbReference>
<reference evidence="4 5" key="1">
    <citation type="submission" date="2019-03" db="EMBL/GenBank/DDBJ databases">
        <title>Genomic Encyclopedia of Type Strains, Phase IV (KMG-IV): sequencing the most valuable type-strain genomes for metagenomic binning, comparative biology and taxonomic classification.</title>
        <authorList>
            <person name="Goeker M."/>
        </authorList>
    </citation>
    <scope>NUCLEOTIDE SEQUENCE [LARGE SCALE GENOMIC DNA]</scope>
    <source>
        <strain evidence="4 5">LX-B</strain>
    </source>
</reference>
<dbReference type="InterPro" id="IPR001789">
    <property type="entry name" value="Sig_transdc_resp-reg_receiver"/>
</dbReference>
<organism evidence="4 5">
    <name type="scientific">Hydrogenispora ethanolica</name>
    <dbReference type="NCBI Taxonomy" id="1082276"/>
    <lineage>
        <taxon>Bacteria</taxon>
        <taxon>Bacillati</taxon>
        <taxon>Bacillota</taxon>
        <taxon>Hydrogenispora</taxon>
    </lineage>
</organism>
<dbReference type="InterPro" id="IPR008327">
    <property type="entry name" value="Sig_transdc_resp-reg_antiterm"/>
</dbReference>
<dbReference type="AlphaFoldDB" id="A0A4R1SA32"/>
<dbReference type="Gene3D" id="1.10.10.10">
    <property type="entry name" value="Winged helix-like DNA-binding domain superfamily/Winged helix DNA-binding domain"/>
    <property type="match status" value="1"/>
</dbReference>
<comment type="caution">
    <text evidence="4">The sequence shown here is derived from an EMBL/GenBank/DDBJ whole genome shotgun (WGS) entry which is preliminary data.</text>
</comment>
<dbReference type="InterPro" id="IPR005561">
    <property type="entry name" value="ANTAR"/>
</dbReference>
<dbReference type="OrthoDB" id="9790669at2"/>
<dbReference type="Pfam" id="PF00072">
    <property type="entry name" value="Response_reg"/>
    <property type="match status" value="1"/>
</dbReference>
<protein>
    <submittedName>
        <fullName evidence="4">Response regulator receiver and ANTAR domain protein</fullName>
    </submittedName>
</protein>
<evidence type="ECO:0000256" key="1">
    <source>
        <dbReference type="PROSITE-ProRule" id="PRU00169"/>
    </source>
</evidence>
<dbReference type="PROSITE" id="PS50921">
    <property type="entry name" value="ANTAR"/>
    <property type="match status" value="1"/>
</dbReference>
<feature type="modified residue" description="4-aspartylphosphate" evidence="1">
    <location>
        <position position="55"/>
    </location>
</feature>
<evidence type="ECO:0000259" key="3">
    <source>
        <dbReference type="PROSITE" id="PS50921"/>
    </source>
</evidence>
<keyword evidence="5" id="KW-1185">Reference proteome</keyword>